<name>A0A5D0NVP4_9ACTN</name>
<dbReference type="AlphaFoldDB" id="A0A5D0NVP4"/>
<organism evidence="1 2">
    <name type="scientific">Actinomadura chibensis</name>
    <dbReference type="NCBI Taxonomy" id="392828"/>
    <lineage>
        <taxon>Bacteria</taxon>
        <taxon>Bacillati</taxon>
        <taxon>Actinomycetota</taxon>
        <taxon>Actinomycetes</taxon>
        <taxon>Streptosporangiales</taxon>
        <taxon>Thermomonosporaceae</taxon>
        <taxon>Actinomadura</taxon>
    </lineage>
</organism>
<proteinExistence type="predicted"/>
<dbReference type="RefSeq" id="WP_067904293.1">
    <property type="nucleotide sequence ID" value="NZ_VSFG01000001.1"/>
</dbReference>
<dbReference type="InterPro" id="IPR054206">
    <property type="entry name" value="DUF6912"/>
</dbReference>
<dbReference type="Pfam" id="PF21853">
    <property type="entry name" value="DUF6912"/>
    <property type="match status" value="1"/>
</dbReference>
<sequence length="169" mass="17902">MRVYLPSTLTLLAAAHAAREVGPAPLAAHAVTPALREWYVGGDLEELEYAAMSAAARASLRLLAADPAAPRRRVVLAAEIADDLVRRTPGDARLADDDRALVEVTAVIPWQRIASGHVDDEDAAPDVAAAVEALPAADAGDDDARFTVDGAEGHDLLWYATQELPHLLD</sequence>
<accession>A0A5D0NVP4</accession>
<evidence type="ECO:0000313" key="1">
    <source>
        <dbReference type="EMBL" id="TYB48279.1"/>
    </source>
</evidence>
<keyword evidence="2" id="KW-1185">Reference proteome</keyword>
<reference evidence="1 2" key="1">
    <citation type="submission" date="2019-08" db="EMBL/GenBank/DDBJ databases">
        <title>Actinomadura sp. nov. CYP1-5 isolated from mountain soil.</title>
        <authorList>
            <person name="Songsumanus A."/>
            <person name="Kuncharoen N."/>
            <person name="Kudo T."/>
            <person name="Yuki M."/>
            <person name="Igarashi Y."/>
            <person name="Tanasupawat S."/>
        </authorList>
    </citation>
    <scope>NUCLEOTIDE SEQUENCE [LARGE SCALE GENOMIC DNA]</scope>
    <source>
        <strain evidence="1 2">JCM 14158</strain>
    </source>
</reference>
<dbReference type="Proteomes" id="UP000323380">
    <property type="component" value="Unassembled WGS sequence"/>
</dbReference>
<comment type="caution">
    <text evidence="1">The sequence shown here is derived from an EMBL/GenBank/DDBJ whole genome shotgun (WGS) entry which is preliminary data.</text>
</comment>
<evidence type="ECO:0000313" key="2">
    <source>
        <dbReference type="Proteomes" id="UP000323380"/>
    </source>
</evidence>
<dbReference type="EMBL" id="VSFG01000001">
    <property type="protein sequence ID" value="TYB48279.1"/>
    <property type="molecule type" value="Genomic_DNA"/>
</dbReference>
<gene>
    <name evidence="1" type="ORF">FXF69_03420</name>
</gene>
<protein>
    <submittedName>
        <fullName evidence="1">Uncharacterized protein</fullName>
    </submittedName>
</protein>
<dbReference type="STRING" id="1220554.GCA_001552135_07767"/>